<evidence type="ECO:0000313" key="4">
    <source>
        <dbReference type="Proteomes" id="UP001622370"/>
    </source>
</evidence>
<dbReference type="Gene3D" id="3.40.50.2000">
    <property type="entry name" value="Glycogen Phosphorylase B"/>
    <property type="match status" value="2"/>
</dbReference>
<gene>
    <name evidence="3" type="ORF">ACI76L_05405</name>
</gene>
<evidence type="ECO:0000259" key="1">
    <source>
        <dbReference type="Pfam" id="PF00534"/>
    </source>
</evidence>
<dbReference type="PANTHER" id="PTHR12526:SF630">
    <property type="entry name" value="GLYCOSYLTRANSFERASE"/>
    <property type="match status" value="1"/>
</dbReference>
<dbReference type="RefSeq" id="WP_203966798.1">
    <property type="nucleotide sequence ID" value="NZ_BOPJ01000005.1"/>
</dbReference>
<accession>A0ABW8QAS7</accession>
<sequence>MKVLHAITTLSMGGAEKLIAESISIYQKKGINTDVLILKKGKNSLLENFKTKGNAFFLSKGSVYNPFLILKIVPFLKKYDIIHIHLFPTLYWFVIAKILAFSKTKLIFTEHSTSNRRRNIYIFKFIDRIIYSFLEHIICISDATKENLVKHLNHKKNNISVIYNGINLERFSKINKENNYSFFEEESIILIQVSAFRAEKDQQTVIKSMTQLPEKVKLLLVGEGPLKFHNEELSKKLGLENRIKFLGIRNDIPELYNYSDICILSSHYEGFGLAIVEGMASKKPSIASNVDGLRQIVEGYGLLFRKGDSKHLSEQILYLSNNKEAYGKIAERCYFRAQHFDINKMVDENIKIYNYLSS</sequence>
<dbReference type="InterPro" id="IPR001296">
    <property type="entry name" value="Glyco_trans_1"/>
</dbReference>
<dbReference type="SUPFAM" id="SSF53756">
    <property type="entry name" value="UDP-Glycosyltransferase/glycogen phosphorylase"/>
    <property type="match status" value="1"/>
</dbReference>
<protein>
    <submittedName>
        <fullName evidence="3">Glycosyltransferase</fullName>
        <ecNumber evidence="3">2.4.-.-</ecNumber>
    </submittedName>
</protein>
<keyword evidence="4" id="KW-1185">Reference proteome</keyword>
<evidence type="ECO:0000313" key="3">
    <source>
        <dbReference type="EMBL" id="MFK8293210.1"/>
    </source>
</evidence>
<name>A0ABW8QAS7_9FLAO</name>
<dbReference type="PANTHER" id="PTHR12526">
    <property type="entry name" value="GLYCOSYLTRANSFERASE"/>
    <property type="match status" value="1"/>
</dbReference>
<dbReference type="EMBL" id="JBJGWJ010000003">
    <property type="protein sequence ID" value="MFK8293210.1"/>
    <property type="molecule type" value="Genomic_DNA"/>
</dbReference>
<dbReference type="Pfam" id="PF13439">
    <property type="entry name" value="Glyco_transf_4"/>
    <property type="match status" value="1"/>
</dbReference>
<dbReference type="Pfam" id="PF00534">
    <property type="entry name" value="Glycos_transf_1"/>
    <property type="match status" value="1"/>
</dbReference>
<feature type="domain" description="Glycosyltransferase subfamily 4-like N-terminal" evidence="2">
    <location>
        <begin position="12"/>
        <end position="170"/>
    </location>
</feature>
<dbReference type="InterPro" id="IPR028098">
    <property type="entry name" value="Glyco_trans_4-like_N"/>
</dbReference>
<feature type="domain" description="Glycosyl transferase family 1" evidence="1">
    <location>
        <begin position="181"/>
        <end position="331"/>
    </location>
</feature>
<dbReference type="Proteomes" id="UP001622370">
    <property type="component" value="Unassembled WGS sequence"/>
</dbReference>
<proteinExistence type="predicted"/>
<comment type="caution">
    <text evidence="3">The sequence shown here is derived from an EMBL/GenBank/DDBJ whole genome shotgun (WGS) entry which is preliminary data.</text>
</comment>
<reference evidence="3 4" key="1">
    <citation type="journal article" date="2016" name="Sci. Rep.">
        <title>Whole genome sequencing identifies a novel species of the genus Capnocytophaga isolated from dog and cat bite wounds in humans.</title>
        <authorList>
            <person name="Zangenah S."/>
            <person name="Abbasi N."/>
            <person name="Andersson A.F."/>
            <person name="Bergman P."/>
        </authorList>
    </citation>
    <scope>NUCLEOTIDE SEQUENCE [LARGE SCALE GENOMIC DNA]</scope>
    <source>
        <strain evidence="3 4">W5</strain>
    </source>
</reference>
<evidence type="ECO:0000259" key="2">
    <source>
        <dbReference type="Pfam" id="PF13439"/>
    </source>
</evidence>
<organism evidence="3 4">
    <name type="scientific">Capnocytophaga stomatis</name>
    <dbReference type="NCBI Taxonomy" id="1848904"/>
    <lineage>
        <taxon>Bacteria</taxon>
        <taxon>Pseudomonadati</taxon>
        <taxon>Bacteroidota</taxon>
        <taxon>Flavobacteriia</taxon>
        <taxon>Flavobacteriales</taxon>
        <taxon>Flavobacteriaceae</taxon>
        <taxon>Capnocytophaga</taxon>
    </lineage>
</organism>
<dbReference type="EC" id="2.4.-.-" evidence="3"/>
<keyword evidence="3" id="KW-0328">Glycosyltransferase</keyword>
<keyword evidence="3" id="KW-0808">Transferase</keyword>
<dbReference type="GO" id="GO:0016757">
    <property type="term" value="F:glycosyltransferase activity"/>
    <property type="evidence" value="ECO:0007669"/>
    <property type="project" value="UniProtKB-KW"/>
</dbReference>